<organism evidence="1 2">
    <name type="scientific">Eumeta variegata</name>
    <name type="common">Bagworm moth</name>
    <name type="synonym">Eumeta japonica</name>
    <dbReference type="NCBI Taxonomy" id="151549"/>
    <lineage>
        <taxon>Eukaryota</taxon>
        <taxon>Metazoa</taxon>
        <taxon>Ecdysozoa</taxon>
        <taxon>Arthropoda</taxon>
        <taxon>Hexapoda</taxon>
        <taxon>Insecta</taxon>
        <taxon>Pterygota</taxon>
        <taxon>Neoptera</taxon>
        <taxon>Endopterygota</taxon>
        <taxon>Lepidoptera</taxon>
        <taxon>Glossata</taxon>
        <taxon>Ditrysia</taxon>
        <taxon>Tineoidea</taxon>
        <taxon>Psychidae</taxon>
        <taxon>Oiketicinae</taxon>
        <taxon>Eumeta</taxon>
    </lineage>
</organism>
<dbReference type="EMBL" id="BGZK01002818">
    <property type="protein sequence ID" value="GBP96655.1"/>
    <property type="molecule type" value="Genomic_DNA"/>
</dbReference>
<proteinExistence type="predicted"/>
<keyword evidence="2" id="KW-1185">Reference proteome</keyword>
<protein>
    <submittedName>
        <fullName evidence="1">Uncharacterized protein</fullName>
    </submittedName>
</protein>
<gene>
    <name evidence="1" type="ORF">EVAR_68928_1</name>
</gene>
<comment type="caution">
    <text evidence="1">The sequence shown here is derived from an EMBL/GenBank/DDBJ whole genome shotgun (WGS) entry which is preliminary data.</text>
</comment>
<dbReference type="AlphaFoldDB" id="A0A4C2ACD8"/>
<dbReference type="Proteomes" id="UP000299102">
    <property type="component" value="Unassembled WGS sequence"/>
</dbReference>
<evidence type="ECO:0000313" key="1">
    <source>
        <dbReference type="EMBL" id="GBP96655.1"/>
    </source>
</evidence>
<sequence>MVKYALMAEPRGSAQTRCASGATCVVNLGHRMCFLRGALNCAWNSYGVETLTKRILLYVTNHYVYVLCSDEGTKRPCHNVYID</sequence>
<evidence type="ECO:0000313" key="2">
    <source>
        <dbReference type="Proteomes" id="UP000299102"/>
    </source>
</evidence>
<reference evidence="1 2" key="1">
    <citation type="journal article" date="2019" name="Commun. Biol.">
        <title>The bagworm genome reveals a unique fibroin gene that provides high tensile strength.</title>
        <authorList>
            <person name="Kono N."/>
            <person name="Nakamura H."/>
            <person name="Ohtoshi R."/>
            <person name="Tomita M."/>
            <person name="Numata K."/>
            <person name="Arakawa K."/>
        </authorList>
    </citation>
    <scope>NUCLEOTIDE SEQUENCE [LARGE SCALE GENOMIC DNA]</scope>
</reference>
<name>A0A4C2ACD8_EUMVA</name>
<accession>A0A4C2ACD8</accession>